<evidence type="ECO:0000256" key="2">
    <source>
        <dbReference type="ARBA" id="ARBA00023315"/>
    </source>
</evidence>
<evidence type="ECO:0000313" key="5">
    <source>
        <dbReference type="Proteomes" id="UP000176101"/>
    </source>
</evidence>
<dbReference type="Pfam" id="PF00583">
    <property type="entry name" value="Acetyltransf_1"/>
    <property type="match status" value="1"/>
</dbReference>
<evidence type="ECO:0000313" key="4">
    <source>
        <dbReference type="EMBL" id="OEV05576.1"/>
    </source>
</evidence>
<name>A0A1E7KNW5_9ACTN</name>
<evidence type="ECO:0000259" key="3">
    <source>
        <dbReference type="PROSITE" id="PS51186"/>
    </source>
</evidence>
<dbReference type="PATRIC" id="fig|1075402.3.peg.3919"/>
<dbReference type="InterPro" id="IPR016181">
    <property type="entry name" value="Acyl_CoA_acyltransferase"/>
</dbReference>
<dbReference type="OrthoDB" id="4207727at2"/>
<dbReference type="PANTHER" id="PTHR43877">
    <property type="entry name" value="AMINOALKYLPHOSPHONATE N-ACETYLTRANSFERASE-RELATED-RELATED"/>
    <property type="match status" value="1"/>
</dbReference>
<sequence>MTPVDVRRAVPAEASAVSRVLAEAIRASYTDHLAEATLLRMIGEQCSLPRIRAEIGIPGGTPGWLGWLVAVTADGTVVGAVAGGVPSSETGEVYSLCTAPAHRRGRIGSQLLSAATDQQKTHRARRQAISVRSPDDPLLPFLRHHGFQLQDPQPEQDDTLRCLRDL</sequence>
<dbReference type="InterPro" id="IPR050832">
    <property type="entry name" value="Bact_Acetyltransf"/>
</dbReference>
<reference evidence="4 5" key="1">
    <citation type="journal article" date="2016" name="Front. Microbiol.">
        <title>Comparative Genomics Analysis of Streptomyces Species Reveals Their Adaptation to the Marine Environment and Their Diversity at the Genomic Level.</title>
        <authorList>
            <person name="Tian X."/>
            <person name="Zhang Z."/>
            <person name="Yang T."/>
            <person name="Chen M."/>
            <person name="Li J."/>
            <person name="Chen F."/>
            <person name="Yang J."/>
            <person name="Li W."/>
            <person name="Zhang B."/>
            <person name="Zhang Z."/>
            <person name="Wu J."/>
            <person name="Zhang C."/>
            <person name="Long L."/>
            <person name="Xiao J."/>
        </authorList>
    </citation>
    <scope>NUCLEOTIDE SEQUENCE [LARGE SCALE GENOMIC DNA]</scope>
    <source>
        <strain evidence="4 5">SCSIO 02100</strain>
    </source>
</reference>
<proteinExistence type="predicted"/>
<accession>A0A1E7KNW5</accession>
<keyword evidence="1" id="KW-0808">Transferase</keyword>
<keyword evidence="5" id="KW-1185">Reference proteome</keyword>
<dbReference type="PROSITE" id="PS51186">
    <property type="entry name" value="GNAT"/>
    <property type="match status" value="1"/>
</dbReference>
<dbReference type="STRING" id="1075402.AN216_02640"/>
<comment type="caution">
    <text evidence="4">The sequence shown here is derived from an EMBL/GenBank/DDBJ whole genome shotgun (WGS) entry which is preliminary data.</text>
</comment>
<keyword evidence="2" id="KW-0012">Acyltransferase</keyword>
<dbReference type="CDD" id="cd04301">
    <property type="entry name" value="NAT_SF"/>
    <property type="match status" value="1"/>
</dbReference>
<evidence type="ECO:0000256" key="1">
    <source>
        <dbReference type="ARBA" id="ARBA00022679"/>
    </source>
</evidence>
<organism evidence="4 5">
    <name type="scientific">Streptomyces oceani</name>
    <dbReference type="NCBI Taxonomy" id="1075402"/>
    <lineage>
        <taxon>Bacteria</taxon>
        <taxon>Bacillati</taxon>
        <taxon>Actinomycetota</taxon>
        <taxon>Actinomycetes</taxon>
        <taxon>Kitasatosporales</taxon>
        <taxon>Streptomycetaceae</taxon>
        <taxon>Streptomyces</taxon>
    </lineage>
</organism>
<dbReference type="GO" id="GO:0016747">
    <property type="term" value="F:acyltransferase activity, transferring groups other than amino-acyl groups"/>
    <property type="evidence" value="ECO:0007669"/>
    <property type="project" value="InterPro"/>
</dbReference>
<dbReference type="Gene3D" id="3.40.630.30">
    <property type="match status" value="1"/>
</dbReference>
<feature type="domain" description="N-acetyltransferase" evidence="3">
    <location>
        <begin position="4"/>
        <end position="166"/>
    </location>
</feature>
<dbReference type="EMBL" id="LJGU01000095">
    <property type="protein sequence ID" value="OEV05576.1"/>
    <property type="molecule type" value="Genomic_DNA"/>
</dbReference>
<dbReference type="SUPFAM" id="SSF55729">
    <property type="entry name" value="Acyl-CoA N-acyltransferases (Nat)"/>
    <property type="match status" value="1"/>
</dbReference>
<protein>
    <recommendedName>
        <fullName evidence="3">N-acetyltransferase domain-containing protein</fullName>
    </recommendedName>
</protein>
<dbReference type="InterPro" id="IPR000182">
    <property type="entry name" value="GNAT_dom"/>
</dbReference>
<gene>
    <name evidence="4" type="ORF">AN216_02640</name>
</gene>
<dbReference type="AlphaFoldDB" id="A0A1E7KNW5"/>
<dbReference type="Proteomes" id="UP000176101">
    <property type="component" value="Unassembled WGS sequence"/>
</dbReference>